<feature type="region of interest" description="Disordered" evidence="1">
    <location>
        <begin position="1"/>
        <end position="43"/>
    </location>
</feature>
<dbReference type="AlphaFoldDB" id="A0A7K0C1W9"/>
<evidence type="ECO:0000313" key="4">
    <source>
        <dbReference type="Proteomes" id="UP000487268"/>
    </source>
</evidence>
<feature type="compositionally biased region" description="Low complexity" evidence="1">
    <location>
        <begin position="146"/>
        <end position="179"/>
    </location>
</feature>
<name>A0A7K0C1W9_9ACTN</name>
<feature type="region of interest" description="Disordered" evidence="1">
    <location>
        <begin position="87"/>
        <end position="196"/>
    </location>
</feature>
<feature type="compositionally biased region" description="Pro residues" evidence="1">
    <location>
        <begin position="23"/>
        <end position="40"/>
    </location>
</feature>
<keyword evidence="2" id="KW-0472">Membrane</keyword>
<feature type="transmembrane region" description="Helical" evidence="2">
    <location>
        <begin position="59"/>
        <end position="80"/>
    </location>
</feature>
<evidence type="ECO:0000256" key="2">
    <source>
        <dbReference type="SAM" id="Phobius"/>
    </source>
</evidence>
<keyword evidence="2" id="KW-0812">Transmembrane</keyword>
<comment type="caution">
    <text evidence="3">The sequence shown here is derived from an EMBL/GenBank/DDBJ whole genome shotgun (WGS) entry which is preliminary data.</text>
</comment>
<organism evidence="3 4">
    <name type="scientific">Actinomadura macrotermitis</name>
    <dbReference type="NCBI Taxonomy" id="2585200"/>
    <lineage>
        <taxon>Bacteria</taxon>
        <taxon>Bacillati</taxon>
        <taxon>Actinomycetota</taxon>
        <taxon>Actinomycetes</taxon>
        <taxon>Streptosporangiales</taxon>
        <taxon>Thermomonosporaceae</taxon>
        <taxon>Actinomadura</taxon>
    </lineage>
</organism>
<sequence>MDEMTTDTLTTTGEPEGTRAPAVPAPPLDAPAPPGDPLRPPVFVDSTGRRARLGRRVGLVLAGLLVSFLGSIGIIVATGASVPLTPWSGHGPRHTAKPEPPPSLKSIHRGPDGRVISGPGAPVTPPAARRSGPPAPAPTDTERGRTTPAPVDASATPTPTPTPSATTPTAVPTPTPSATRPGHGRATPPGRAKKNR</sequence>
<accession>A0A7K0C1W9</accession>
<dbReference type="EMBL" id="WEGH01000003">
    <property type="protein sequence ID" value="MQY07465.1"/>
    <property type="molecule type" value="Genomic_DNA"/>
</dbReference>
<protein>
    <submittedName>
        <fullName evidence="3">Uncharacterized protein</fullName>
    </submittedName>
</protein>
<keyword evidence="2" id="KW-1133">Transmembrane helix</keyword>
<dbReference type="PRINTS" id="PR01217">
    <property type="entry name" value="PRICHEXTENSN"/>
</dbReference>
<keyword evidence="4" id="KW-1185">Reference proteome</keyword>
<proteinExistence type="predicted"/>
<feature type="compositionally biased region" description="Low complexity" evidence="1">
    <location>
        <begin position="1"/>
        <end position="22"/>
    </location>
</feature>
<evidence type="ECO:0000313" key="3">
    <source>
        <dbReference type="EMBL" id="MQY07465.1"/>
    </source>
</evidence>
<reference evidence="3 4" key="1">
    <citation type="submission" date="2019-10" db="EMBL/GenBank/DDBJ databases">
        <title>Actinomadura rubteroloni sp. nov. and Actinomadura macrotermitis sp. nov., isolated from the gut of fungus growing-termite Macrotermes natalensis.</title>
        <authorList>
            <person name="Benndorf R."/>
            <person name="Martin K."/>
            <person name="Kuefner M."/>
            <person name="De Beer W."/>
            <person name="Kaster A.-K."/>
            <person name="Vollmers J."/>
            <person name="Poulsen M."/>
            <person name="Beemelmanns C."/>
        </authorList>
    </citation>
    <scope>NUCLEOTIDE SEQUENCE [LARGE SCALE GENOMIC DNA]</scope>
    <source>
        <strain evidence="3 4">RB68</strain>
    </source>
</reference>
<evidence type="ECO:0000256" key="1">
    <source>
        <dbReference type="SAM" id="MobiDB-lite"/>
    </source>
</evidence>
<gene>
    <name evidence="3" type="ORF">ACRB68_55650</name>
</gene>
<dbReference type="Proteomes" id="UP000487268">
    <property type="component" value="Unassembled WGS sequence"/>
</dbReference>